<name>A0A9P0D9Y0_9CUCU</name>
<gene>
    <name evidence="1" type="ORF">PSYICH_LOCUS13555</name>
</gene>
<evidence type="ECO:0000313" key="2">
    <source>
        <dbReference type="Proteomes" id="UP001153636"/>
    </source>
</evidence>
<dbReference type="OrthoDB" id="6766252at2759"/>
<dbReference type="EMBL" id="OV651819">
    <property type="protein sequence ID" value="CAH1113065.1"/>
    <property type="molecule type" value="Genomic_DNA"/>
</dbReference>
<accession>A0A9P0D9Y0</accession>
<reference evidence="1" key="1">
    <citation type="submission" date="2022-01" db="EMBL/GenBank/DDBJ databases">
        <authorList>
            <person name="King R."/>
        </authorList>
    </citation>
    <scope>NUCLEOTIDE SEQUENCE</scope>
</reference>
<dbReference type="Proteomes" id="UP001153636">
    <property type="component" value="Chromosome 7"/>
</dbReference>
<dbReference type="PANTHER" id="PTHR47018:SF3">
    <property type="entry name" value="MYCBP-ASSOCIATED PROTEIN"/>
    <property type="match status" value="1"/>
</dbReference>
<proteinExistence type="predicted"/>
<protein>
    <submittedName>
        <fullName evidence="1">Uncharacterized protein</fullName>
    </submittedName>
</protein>
<evidence type="ECO:0000313" key="1">
    <source>
        <dbReference type="EMBL" id="CAH1113065.1"/>
    </source>
</evidence>
<dbReference type="PANTHER" id="PTHR47018">
    <property type="entry name" value="CXC DOMAIN-CONTAINING PROTEIN-RELATED"/>
    <property type="match status" value="1"/>
</dbReference>
<keyword evidence="2" id="KW-1185">Reference proteome</keyword>
<sequence>MNHHNYARCMSIYWDKLIHIESTHPGLLNDCQKSFMDIRRTLKPFLRAPVDLTLEQIINADAASKASGIVNATNSFPARPKWSITHSLRTSVISTIMEFCDIKSTNDIRKDLKQSTIQKSTINLELVMQLIKQYTNPFALELSEDHLYNISKGQSVNVEIFQFLSSVEIEGEKQRELLRLD</sequence>
<dbReference type="AlphaFoldDB" id="A0A9P0D9Y0"/>
<organism evidence="1 2">
    <name type="scientific">Psylliodes chrysocephalus</name>
    <dbReference type="NCBI Taxonomy" id="3402493"/>
    <lineage>
        <taxon>Eukaryota</taxon>
        <taxon>Metazoa</taxon>
        <taxon>Ecdysozoa</taxon>
        <taxon>Arthropoda</taxon>
        <taxon>Hexapoda</taxon>
        <taxon>Insecta</taxon>
        <taxon>Pterygota</taxon>
        <taxon>Neoptera</taxon>
        <taxon>Endopterygota</taxon>
        <taxon>Coleoptera</taxon>
        <taxon>Polyphaga</taxon>
        <taxon>Cucujiformia</taxon>
        <taxon>Chrysomeloidea</taxon>
        <taxon>Chrysomelidae</taxon>
        <taxon>Galerucinae</taxon>
        <taxon>Alticini</taxon>
        <taxon>Psylliodes</taxon>
    </lineage>
</organism>